<evidence type="ECO:0008006" key="4">
    <source>
        <dbReference type="Google" id="ProtNLM"/>
    </source>
</evidence>
<dbReference type="eggNOG" id="ENOG503058F">
    <property type="taxonomic scope" value="Bacteria"/>
</dbReference>
<keyword evidence="1" id="KW-0732">Signal</keyword>
<evidence type="ECO:0000256" key="1">
    <source>
        <dbReference type="SAM" id="SignalP"/>
    </source>
</evidence>
<keyword evidence="3" id="KW-1185">Reference proteome</keyword>
<dbReference type="AlphaFoldDB" id="E0IFA8"/>
<gene>
    <name evidence="2" type="ORF">PaecuDRAFT_4349</name>
</gene>
<name>E0IFA8_9BACL</name>
<organism evidence="2 3">
    <name type="scientific">Paenibacillus curdlanolyticus YK9</name>
    <dbReference type="NCBI Taxonomy" id="717606"/>
    <lineage>
        <taxon>Bacteria</taxon>
        <taxon>Bacillati</taxon>
        <taxon>Bacillota</taxon>
        <taxon>Bacilli</taxon>
        <taxon>Bacillales</taxon>
        <taxon>Paenibacillaceae</taxon>
        <taxon>Paenibacillus</taxon>
    </lineage>
</organism>
<dbReference type="EMBL" id="AEDD01000013">
    <property type="protein sequence ID" value="EFM08884.1"/>
    <property type="molecule type" value="Genomic_DNA"/>
</dbReference>
<sequence length="229" mass="24513">MMIRRITVLLILAGLLVAAGCSEKASDGPAVSGQSEVTDHLEAAVPSEPDGSLAQREPRAVGTTDRGKLLVIPTNDETIEQLGAPSCFGEAEDYAIEADYSVVFKDHQGEETVLALTEVHRFIAPGKEPIALQTLSFQGLQAVVIAPQYTDCHGVAFYLIGIDDSGAYPFTFVTEEGTSNSFSYAPNTEVRVVENELVVEKGQAAGSEAKGTLRFKPDLDKHVMRLVSS</sequence>
<dbReference type="RefSeq" id="WP_006040332.1">
    <property type="nucleotide sequence ID" value="NZ_AEDD01000013.1"/>
</dbReference>
<accession>E0IFA8</accession>
<feature type="chain" id="PRO_5003136525" description="Lipoprotein" evidence="1">
    <location>
        <begin position="26"/>
        <end position="229"/>
    </location>
</feature>
<reference evidence="2 3" key="1">
    <citation type="submission" date="2010-07" db="EMBL/GenBank/DDBJ databases">
        <title>The draft genome of Paenibacillus curdlanolyticus YK9.</title>
        <authorList>
            <consortium name="US DOE Joint Genome Institute (JGI-PGF)"/>
            <person name="Lucas S."/>
            <person name="Copeland A."/>
            <person name="Lapidus A."/>
            <person name="Cheng J.-F."/>
            <person name="Bruce D."/>
            <person name="Goodwin L."/>
            <person name="Pitluck S."/>
            <person name="Land M.L."/>
            <person name="Hauser L."/>
            <person name="Chang Y.-J."/>
            <person name="Jeffries C."/>
            <person name="Anderson I.J."/>
            <person name="Johnson E."/>
            <person name="Loganathan U."/>
            <person name="Mulhopadhyay B."/>
            <person name="Kyrpides N."/>
            <person name="Woyke T.J."/>
        </authorList>
    </citation>
    <scope>NUCLEOTIDE SEQUENCE [LARGE SCALE GENOMIC DNA]</scope>
    <source>
        <strain evidence="2 3">YK9</strain>
    </source>
</reference>
<dbReference type="OrthoDB" id="2628816at2"/>
<proteinExistence type="predicted"/>
<dbReference type="PROSITE" id="PS51257">
    <property type="entry name" value="PROKAR_LIPOPROTEIN"/>
    <property type="match status" value="1"/>
</dbReference>
<evidence type="ECO:0000313" key="3">
    <source>
        <dbReference type="Proteomes" id="UP000005387"/>
    </source>
</evidence>
<dbReference type="Proteomes" id="UP000005387">
    <property type="component" value="Unassembled WGS sequence"/>
</dbReference>
<evidence type="ECO:0000313" key="2">
    <source>
        <dbReference type="EMBL" id="EFM08884.1"/>
    </source>
</evidence>
<feature type="signal peptide" evidence="1">
    <location>
        <begin position="1"/>
        <end position="25"/>
    </location>
</feature>
<protein>
    <recommendedName>
        <fullName evidence="4">Lipoprotein</fullName>
    </recommendedName>
</protein>